<keyword evidence="2" id="KW-1133">Transmembrane helix</keyword>
<proteinExistence type="inferred from homology"/>
<dbReference type="RefSeq" id="XP_015524463.1">
    <property type="nucleotide sequence ID" value="XM_015668977.1"/>
</dbReference>
<feature type="domain" description="GST N-terminal" evidence="3">
    <location>
        <begin position="20"/>
        <end position="101"/>
    </location>
</feature>
<dbReference type="Gene3D" id="3.40.30.10">
    <property type="entry name" value="Glutaredoxin"/>
    <property type="match status" value="1"/>
</dbReference>
<sequence>MVAATDDSSGTTASSPEAKVQLTLYYHRYSFYSQKVLLALYEKKLDFKLREVDITRGEQYGAWFLGLNPRGEVPVLQDGDKIIPESVRIIDYLEDHFTGDNVPSLVPSEASSKQKILELRKVLDQLPGNVLTVGSFHHKKFVDKPKLPFIGPVRWLLSRAEETSAETLRINAEKIPAAREVLLRKAAAQEKTHEIVQDNDKFNDALAQVETALEKVEEALKPGPWLGGEQFTVADVSLAVLLERMSGLGLDGRLWGTRTDIKNYYDRLQQRESFKAAVPRGWLPLLSLAQWQTPATVTAVCSAVIAGFLWFKKRH</sequence>
<dbReference type="Proteomes" id="UP000829291">
    <property type="component" value="Chromosome 3"/>
</dbReference>
<dbReference type="AlphaFoldDB" id="A0A6J0CCP0"/>
<comment type="similarity">
    <text evidence="1">Belongs to the GST superfamily.</text>
</comment>
<evidence type="ECO:0000259" key="3">
    <source>
        <dbReference type="PROSITE" id="PS50404"/>
    </source>
</evidence>
<dbReference type="InterPro" id="IPR036282">
    <property type="entry name" value="Glutathione-S-Trfase_C_sf"/>
</dbReference>
<accession>A0A6J0CCP0</accession>
<dbReference type="InterPro" id="IPR010987">
    <property type="entry name" value="Glutathione-S-Trfase_C-like"/>
</dbReference>
<reference evidence="6 7" key="1">
    <citation type="submission" date="2025-04" db="UniProtKB">
        <authorList>
            <consortium name="RefSeq"/>
        </authorList>
    </citation>
    <scope>IDENTIFICATION</scope>
    <source>
        <tissue evidence="6 7">Whole body</tissue>
    </source>
</reference>
<dbReference type="RefSeq" id="XP_015524462.1">
    <property type="nucleotide sequence ID" value="XM_015668976.1"/>
</dbReference>
<dbReference type="InterPro" id="IPR004045">
    <property type="entry name" value="Glutathione_S-Trfase_N"/>
</dbReference>
<dbReference type="SFLD" id="SFLDS00019">
    <property type="entry name" value="Glutathione_Transferase_(cytos"/>
    <property type="match status" value="1"/>
</dbReference>
<evidence type="ECO:0000313" key="5">
    <source>
        <dbReference type="Proteomes" id="UP000829291"/>
    </source>
</evidence>
<dbReference type="SUPFAM" id="SSF52833">
    <property type="entry name" value="Thioredoxin-like"/>
    <property type="match status" value="1"/>
</dbReference>
<protein>
    <submittedName>
        <fullName evidence="6 7">Ganglioside-induced differentiation-associated protein 1</fullName>
    </submittedName>
</protein>
<dbReference type="InterPro" id="IPR040079">
    <property type="entry name" value="Glutathione_S-Trfase"/>
</dbReference>
<keyword evidence="2" id="KW-0812">Transmembrane</keyword>
<dbReference type="PROSITE" id="PS50404">
    <property type="entry name" value="GST_NTER"/>
    <property type="match status" value="1"/>
</dbReference>
<dbReference type="CDD" id="cd00570">
    <property type="entry name" value="GST_N_family"/>
    <property type="match status" value="1"/>
</dbReference>
<dbReference type="InterPro" id="IPR036249">
    <property type="entry name" value="Thioredoxin-like_sf"/>
</dbReference>
<dbReference type="Pfam" id="PF13410">
    <property type="entry name" value="GST_C_2"/>
    <property type="match status" value="1"/>
</dbReference>
<dbReference type="PANTHER" id="PTHR44188">
    <property type="entry name" value="GDAP1, ISOFORM A"/>
    <property type="match status" value="1"/>
</dbReference>
<evidence type="ECO:0000313" key="7">
    <source>
        <dbReference type="RefSeq" id="XP_015524463.1"/>
    </source>
</evidence>
<dbReference type="SFLD" id="SFLDG00358">
    <property type="entry name" value="Main_(cytGST)"/>
    <property type="match status" value="1"/>
</dbReference>
<dbReference type="CTD" id="54332"/>
<dbReference type="GO" id="GO:0005741">
    <property type="term" value="C:mitochondrial outer membrane"/>
    <property type="evidence" value="ECO:0007669"/>
    <property type="project" value="TreeGrafter"/>
</dbReference>
<feature type="domain" description="GST C-terminal" evidence="4">
    <location>
        <begin position="151"/>
        <end position="295"/>
    </location>
</feature>
<name>A0A6J0CCP0_NEOLC</name>
<evidence type="ECO:0000259" key="4">
    <source>
        <dbReference type="PROSITE" id="PS50405"/>
    </source>
</evidence>
<dbReference type="Pfam" id="PF13417">
    <property type="entry name" value="GST_N_3"/>
    <property type="match status" value="1"/>
</dbReference>
<dbReference type="KEGG" id="nlo:107227754"/>
<dbReference type="OrthoDB" id="249703at2759"/>
<gene>
    <name evidence="6 7" type="primary">LOC107227754</name>
</gene>
<evidence type="ECO:0000256" key="1">
    <source>
        <dbReference type="ARBA" id="ARBA00007409"/>
    </source>
</evidence>
<feature type="transmembrane region" description="Helical" evidence="2">
    <location>
        <begin position="291"/>
        <end position="311"/>
    </location>
</feature>
<dbReference type="GeneID" id="107227754"/>
<dbReference type="GO" id="GO:0008053">
    <property type="term" value="P:mitochondrial fusion"/>
    <property type="evidence" value="ECO:0007669"/>
    <property type="project" value="TreeGrafter"/>
</dbReference>
<evidence type="ECO:0000256" key="2">
    <source>
        <dbReference type="SAM" id="Phobius"/>
    </source>
</evidence>
<dbReference type="GO" id="GO:0006626">
    <property type="term" value="P:protein targeting to mitochondrion"/>
    <property type="evidence" value="ECO:0007669"/>
    <property type="project" value="TreeGrafter"/>
</dbReference>
<evidence type="ECO:0000313" key="6">
    <source>
        <dbReference type="RefSeq" id="XP_015524462.1"/>
    </source>
</evidence>
<dbReference type="PANTHER" id="PTHR44188:SF1">
    <property type="entry name" value="GDAP1, ISOFORM A"/>
    <property type="match status" value="1"/>
</dbReference>
<dbReference type="Gene3D" id="1.20.1050.10">
    <property type="match status" value="1"/>
</dbReference>
<dbReference type="SUPFAM" id="SSF47616">
    <property type="entry name" value="GST C-terminal domain-like"/>
    <property type="match status" value="1"/>
</dbReference>
<keyword evidence="2" id="KW-0472">Membrane</keyword>
<organism evidence="5 7">
    <name type="scientific">Neodiprion lecontei</name>
    <name type="common">Redheaded pine sawfly</name>
    <dbReference type="NCBI Taxonomy" id="441921"/>
    <lineage>
        <taxon>Eukaryota</taxon>
        <taxon>Metazoa</taxon>
        <taxon>Ecdysozoa</taxon>
        <taxon>Arthropoda</taxon>
        <taxon>Hexapoda</taxon>
        <taxon>Insecta</taxon>
        <taxon>Pterygota</taxon>
        <taxon>Neoptera</taxon>
        <taxon>Endopterygota</taxon>
        <taxon>Hymenoptera</taxon>
        <taxon>Tenthredinoidea</taxon>
        <taxon>Diprionidae</taxon>
        <taxon>Diprioninae</taxon>
        <taxon>Neodiprion</taxon>
    </lineage>
</organism>
<dbReference type="PROSITE" id="PS50405">
    <property type="entry name" value="GST_CTER"/>
    <property type="match status" value="1"/>
</dbReference>
<keyword evidence="5" id="KW-1185">Reference proteome</keyword>
<dbReference type="GO" id="GO:0000266">
    <property type="term" value="P:mitochondrial fission"/>
    <property type="evidence" value="ECO:0007669"/>
    <property type="project" value="TreeGrafter"/>
</dbReference>